<dbReference type="EMBL" id="JAPWDO010000006">
    <property type="protein sequence ID" value="KAJ5466478.1"/>
    <property type="molecule type" value="Genomic_DNA"/>
</dbReference>
<name>A0A9W9WK21_9EURO</name>
<reference evidence="2" key="1">
    <citation type="submission" date="2022-12" db="EMBL/GenBank/DDBJ databases">
        <authorList>
            <person name="Petersen C."/>
        </authorList>
    </citation>
    <scope>NUCLEOTIDE SEQUENCE</scope>
    <source>
        <strain evidence="2">IBT 17660</strain>
    </source>
</reference>
<gene>
    <name evidence="2" type="ORF">N7530_010265</name>
</gene>
<organism evidence="2 3">
    <name type="scientific">Penicillium desertorum</name>
    <dbReference type="NCBI Taxonomy" id="1303715"/>
    <lineage>
        <taxon>Eukaryota</taxon>
        <taxon>Fungi</taxon>
        <taxon>Dikarya</taxon>
        <taxon>Ascomycota</taxon>
        <taxon>Pezizomycotina</taxon>
        <taxon>Eurotiomycetes</taxon>
        <taxon>Eurotiomycetidae</taxon>
        <taxon>Eurotiales</taxon>
        <taxon>Aspergillaceae</taxon>
        <taxon>Penicillium</taxon>
    </lineage>
</organism>
<dbReference type="OrthoDB" id="10586702at2759"/>
<evidence type="ECO:0000313" key="2">
    <source>
        <dbReference type="EMBL" id="KAJ5466478.1"/>
    </source>
</evidence>
<reference evidence="2" key="2">
    <citation type="journal article" date="2023" name="IMA Fungus">
        <title>Comparative genomic study of the Penicillium genus elucidates a diverse pangenome and 15 lateral gene transfer events.</title>
        <authorList>
            <person name="Petersen C."/>
            <person name="Sorensen T."/>
            <person name="Nielsen M.R."/>
            <person name="Sondergaard T.E."/>
            <person name="Sorensen J.L."/>
            <person name="Fitzpatrick D.A."/>
            <person name="Frisvad J.C."/>
            <person name="Nielsen K.L."/>
        </authorList>
    </citation>
    <scope>NUCLEOTIDE SEQUENCE</scope>
    <source>
        <strain evidence="2">IBT 17660</strain>
    </source>
</reference>
<dbReference type="Proteomes" id="UP001147760">
    <property type="component" value="Unassembled WGS sequence"/>
</dbReference>
<feature type="region of interest" description="Disordered" evidence="1">
    <location>
        <begin position="1"/>
        <end position="27"/>
    </location>
</feature>
<evidence type="ECO:0000256" key="1">
    <source>
        <dbReference type="SAM" id="MobiDB-lite"/>
    </source>
</evidence>
<accession>A0A9W9WK21</accession>
<dbReference type="AlphaFoldDB" id="A0A9W9WK21"/>
<sequence>MYATTSRRQAVATPETVDFQGRTTRPSTGECCYRRKHVAVADRCLRLESGTPPPLTPRLPIAWKFISPRSKRPQSLKKKPFSHMPGIESSLWARCFVVR</sequence>
<evidence type="ECO:0000313" key="3">
    <source>
        <dbReference type="Proteomes" id="UP001147760"/>
    </source>
</evidence>
<comment type="caution">
    <text evidence="2">The sequence shown here is derived from an EMBL/GenBank/DDBJ whole genome shotgun (WGS) entry which is preliminary data.</text>
</comment>
<proteinExistence type="predicted"/>
<protein>
    <submittedName>
        <fullName evidence="2">Uncharacterized protein</fullName>
    </submittedName>
</protein>
<keyword evidence="3" id="KW-1185">Reference proteome</keyword>